<organism evidence="1 2">
    <name type="scientific">Danaus plexippus plexippus</name>
    <dbReference type="NCBI Taxonomy" id="278856"/>
    <lineage>
        <taxon>Eukaryota</taxon>
        <taxon>Metazoa</taxon>
        <taxon>Ecdysozoa</taxon>
        <taxon>Arthropoda</taxon>
        <taxon>Hexapoda</taxon>
        <taxon>Insecta</taxon>
        <taxon>Pterygota</taxon>
        <taxon>Neoptera</taxon>
        <taxon>Endopterygota</taxon>
        <taxon>Lepidoptera</taxon>
        <taxon>Glossata</taxon>
        <taxon>Ditrysia</taxon>
        <taxon>Papilionoidea</taxon>
        <taxon>Nymphalidae</taxon>
        <taxon>Danainae</taxon>
        <taxon>Danaini</taxon>
        <taxon>Danaina</taxon>
        <taxon>Danaus</taxon>
        <taxon>Danaus</taxon>
    </lineage>
</organism>
<proteinExistence type="predicted"/>
<accession>A0A212F4M1</accession>
<dbReference type="eggNOG" id="ENOG502S6B3">
    <property type="taxonomic scope" value="Eukaryota"/>
</dbReference>
<dbReference type="EMBL" id="AGBW02010349">
    <property type="protein sequence ID" value="OWR48662.1"/>
    <property type="molecule type" value="Genomic_DNA"/>
</dbReference>
<protein>
    <submittedName>
        <fullName evidence="1">Uncharacterized protein</fullName>
    </submittedName>
</protein>
<dbReference type="STRING" id="278856.A0A212F4M1"/>
<dbReference type="Proteomes" id="UP000007151">
    <property type="component" value="Unassembled WGS sequence"/>
</dbReference>
<dbReference type="InParanoid" id="A0A212F4M1"/>
<dbReference type="AlphaFoldDB" id="A0A212F4M1"/>
<evidence type="ECO:0000313" key="2">
    <source>
        <dbReference type="Proteomes" id="UP000007151"/>
    </source>
</evidence>
<comment type="caution">
    <text evidence="1">The sequence shown here is derived from an EMBL/GenBank/DDBJ whole genome shotgun (WGS) entry which is preliminary data.</text>
</comment>
<gene>
    <name evidence="1" type="ORF">KGM_210710</name>
</gene>
<reference evidence="1 2" key="1">
    <citation type="journal article" date="2011" name="Cell">
        <title>The monarch butterfly genome yields insights into long-distance migration.</title>
        <authorList>
            <person name="Zhan S."/>
            <person name="Merlin C."/>
            <person name="Boore J.L."/>
            <person name="Reppert S.M."/>
        </authorList>
    </citation>
    <scope>NUCLEOTIDE SEQUENCE [LARGE SCALE GENOMIC DNA]</scope>
    <source>
        <strain evidence="1">F-2</strain>
    </source>
</reference>
<dbReference type="KEGG" id="dpl:KGM_210710"/>
<sequence>MSGECDFVSFYQELGCTAIPNDDNTTCPKEFDCPDLHPNPNMCYYRGVEYADRATIPMDLVKNPCALGCVCSIDSGPRFDCAAVDCVENFDPDKQECIYTFSLDSCCSTGEVCGKDAVASLKTCEADGKTYKEGQYFEPANSRKKCVCTADWNGCYDDPTTCSDINCGLEIYNQKNIMDKCAPVFVKNAKSCPFSFQCPSAKTKIIKGINLRGIQSQCVFGNLTLNVGDEVVGDDSCTKCSCEVPPFMTCVKTTYSCPN</sequence>
<evidence type="ECO:0000313" key="1">
    <source>
        <dbReference type="EMBL" id="OWR48662.1"/>
    </source>
</evidence>
<keyword evidence="2" id="KW-1185">Reference proteome</keyword>
<name>A0A212F4M1_DANPL</name>